<organism evidence="2 3">
    <name type="scientific">Candidatus Nomurabacteria bacterium RIFCSPHIGHO2_02_FULL_42_19</name>
    <dbReference type="NCBI Taxonomy" id="1801756"/>
    <lineage>
        <taxon>Bacteria</taxon>
        <taxon>Candidatus Nomuraibacteriota</taxon>
    </lineage>
</organism>
<comment type="caution">
    <text evidence="2">The sequence shown here is derived from an EMBL/GenBank/DDBJ whole genome shotgun (WGS) entry which is preliminary data.</text>
</comment>
<name>A0A1F6W3H3_9BACT</name>
<feature type="transmembrane region" description="Helical" evidence="1">
    <location>
        <begin position="7"/>
        <end position="27"/>
    </location>
</feature>
<dbReference type="Proteomes" id="UP000179275">
    <property type="component" value="Unassembled WGS sequence"/>
</dbReference>
<dbReference type="EMBL" id="MFUG01000005">
    <property type="protein sequence ID" value="OGI76326.1"/>
    <property type="molecule type" value="Genomic_DNA"/>
</dbReference>
<dbReference type="AlphaFoldDB" id="A0A1F6W3H3"/>
<keyword evidence="1" id="KW-0472">Membrane</keyword>
<evidence type="ECO:0000313" key="2">
    <source>
        <dbReference type="EMBL" id="OGI76326.1"/>
    </source>
</evidence>
<protein>
    <recommendedName>
        <fullName evidence="4">AtpZ/AtpI family protein</fullName>
    </recommendedName>
</protein>
<dbReference type="STRING" id="1801756.A3C67_00410"/>
<evidence type="ECO:0000256" key="1">
    <source>
        <dbReference type="SAM" id="Phobius"/>
    </source>
</evidence>
<accession>A0A1F6W3H3</accession>
<evidence type="ECO:0008006" key="4">
    <source>
        <dbReference type="Google" id="ProtNLM"/>
    </source>
</evidence>
<proteinExistence type="predicted"/>
<evidence type="ECO:0000313" key="3">
    <source>
        <dbReference type="Proteomes" id="UP000179275"/>
    </source>
</evidence>
<reference evidence="2 3" key="1">
    <citation type="journal article" date="2016" name="Nat. Commun.">
        <title>Thousands of microbial genomes shed light on interconnected biogeochemical processes in an aquifer system.</title>
        <authorList>
            <person name="Anantharaman K."/>
            <person name="Brown C.T."/>
            <person name="Hug L.A."/>
            <person name="Sharon I."/>
            <person name="Castelle C.J."/>
            <person name="Probst A.J."/>
            <person name="Thomas B.C."/>
            <person name="Singh A."/>
            <person name="Wilkins M.J."/>
            <person name="Karaoz U."/>
            <person name="Brodie E.L."/>
            <person name="Williams K.H."/>
            <person name="Hubbard S.S."/>
            <person name="Banfield J.F."/>
        </authorList>
    </citation>
    <scope>NUCLEOTIDE SEQUENCE [LARGE SCALE GENOMIC DNA]</scope>
</reference>
<sequence>MDWKPVIIFYTKTTSWIIFPLVLGVLLGKYVGSFTGSQALFFLIMLAGFCVTCFGIYREIRQYKKDLDPPSPEDTDGQEKDGK</sequence>
<keyword evidence="1" id="KW-0812">Transmembrane</keyword>
<feature type="transmembrane region" description="Helical" evidence="1">
    <location>
        <begin position="39"/>
        <end position="57"/>
    </location>
</feature>
<gene>
    <name evidence="2" type="ORF">A3C67_00410</name>
</gene>
<keyword evidence="1" id="KW-1133">Transmembrane helix</keyword>